<gene>
    <name evidence="2" type="ORF">DFR64_2115</name>
</gene>
<feature type="compositionally biased region" description="Polar residues" evidence="1">
    <location>
        <begin position="1"/>
        <end position="10"/>
    </location>
</feature>
<proteinExistence type="predicted"/>
<reference evidence="2 3" key="1">
    <citation type="submission" date="2018-08" db="EMBL/GenBank/DDBJ databases">
        <title>Genomic Encyclopedia of Type Strains, Phase IV (KMG-IV): sequencing the most valuable type-strain genomes for metagenomic binning, comparative biology and taxonomic classification.</title>
        <authorList>
            <person name="Goeker M."/>
        </authorList>
    </citation>
    <scope>NUCLEOTIDE SEQUENCE [LARGE SCALE GENOMIC DNA]</scope>
    <source>
        <strain evidence="2 3">DSM 23923</strain>
    </source>
</reference>
<protein>
    <submittedName>
        <fullName evidence="2">Uncharacterized protein</fullName>
    </submittedName>
</protein>
<sequence length="132" mass="14065">MTANVTTNVTAKRKRGGQPGNTNALKHGFYSHRFNNLELADLSTTLSDGLTDEIALLRVIIRRVFEYADTDAQSLDTWSQALNTLGAASTRLAGLLRTQQLIAGDNGDVISVLSQAIGEVAHDLGLSDPAGN</sequence>
<dbReference type="AlphaFoldDB" id="A0A347ZPA8"/>
<dbReference type="EMBL" id="QUMS01000002">
    <property type="protein sequence ID" value="REG08740.1"/>
    <property type="molecule type" value="Genomic_DNA"/>
</dbReference>
<keyword evidence="3" id="KW-1185">Reference proteome</keyword>
<evidence type="ECO:0000313" key="3">
    <source>
        <dbReference type="Proteomes" id="UP000256388"/>
    </source>
</evidence>
<feature type="region of interest" description="Disordered" evidence="1">
    <location>
        <begin position="1"/>
        <end position="22"/>
    </location>
</feature>
<organism evidence="2 3">
    <name type="scientific">Pelolinea submarina</name>
    <dbReference type="NCBI Taxonomy" id="913107"/>
    <lineage>
        <taxon>Bacteria</taxon>
        <taxon>Bacillati</taxon>
        <taxon>Chloroflexota</taxon>
        <taxon>Anaerolineae</taxon>
        <taxon>Anaerolineales</taxon>
        <taxon>Anaerolineaceae</taxon>
        <taxon>Pelolinea</taxon>
    </lineage>
</organism>
<dbReference type="Proteomes" id="UP000256388">
    <property type="component" value="Unassembled WGS sequence"/>
</dbReference>
<evidence type="ECO:0000256" key="1">
    <source>
        <dbReference type="SAM" id="MobiDB-lite"/>
    </source>
</evidence>
<evidence type="ECO:0000313" key="2">
    <source>
        <dbReference type="EMBL" id="REG08740.1"/>
    </source>
</evidence>
<accession>A0A347ZPA8</accession>
<name>A0A347ZPA8_9CHLR</name>
<comment type="caution">
    <text evidence="2">The sequence shown here is derived from an EMBL/GenBank/DDBJ whole genome shotgun (WGS) entry which is preliminary data.</text>
</comment>